<keyword evidence="7" id="KW-0808">Transferase</keyword>
<protein>
    <recommendedName>
        <fullName evidence="4">histidinol-phosphate transaminase</fullName>
        <ecNumber evidence="4">2.6.1.9</ecNumber>
    </recommendedName>
    <alternativeName>
        <fullName evidence="10">Imidazole acetol-phosphate transaminase</fullName>
    </alternativeName>
</protein>
<evidence type="ECO:0000256" key="4">
    <source>
        <dbReference type="ARBA" id="ARBA00012748"/>
    </source>
</evidence>
<dbReference type="InterPro" id="IPR015422">
    <property type="entry name" value="PyrdxlP-dep_Trfase_small"/>
</dbReference>
<gene>
    <name evidence="14" type="primary">HIS5</name>
    <name evidence="14" type="ORF">EHS25_009334</name>
</gene>
<evidence type="ECO:0000256" key="9">
    <source>
        <dbReference type="ARBA" id="ARBA00023102"/>
    </source>
</evidence>
<sequence>MPILGLKASGPSHPAHFNLEPLIRPNILALQPYRCARDDYSAGILLDANENAIGPALPILNRSTDADANANANANANADAGGSSGAVVASQTISLLSDAEIASLNRYPSPTHDELKREIAHFRGVKDEDWVFLGVGSDEVIDMLYRVLCVPGKDVVMTTPPTYGMYKVTANVNDVGVLEVPLVTEGGAFQLDEEAMDAAFIAHPDLKMLFICSPGNPTGTLIPIPAIRRVLENENFKGVVVVDEAYIDFAPEGTSAASLVNEYANVCVTQTLSKSFGLAAIRLGYLLAPPPLVQILTNTKAPYNVSLPTASLAASALSTQGLISMSASVSTLNSNRKELVSSLLALPGIGAVLGGNHANFVVAQVVDSEGKPSNEIAARVYKTMAESKGVVVRYRGNEKGCTGCLRITVGTAEECDEAVKQLGELLAQASK</sequence>
<dbReference type="InterPro" id="IPR005861">
    <property type="entry name" value="HisP_aminotrans"/>
</dbReference>
<evidence type="ECO:0000256" key="5">
    <source>
        <dbReference type="ARBA" id="ARBA00022576"/>
    </source>
</evidence>
<dbReference type="InterPro" id="IPR015424">
    <property type="entry name" value="PyrdxlP-dep_Trfase"/>
</dbReference>
<dbReference type="InterPro" id="IPR015421">
    <property type="entry name" value="PyrdxlP-dep_Trfase_major"/>
</dbReference>
<evidence type="ECO:0000256" key="11">
    <source>
        <dbReference type="ARBA" id="ARBA00047481"/>
    </source>
</evidence>
<evidence type="ECO:0000256" key="6">
    <source>
        <dbReference type="ARBA" id="ARBA00022605"/>
    </source>
</evidence>
<keyword evidence="8 12" id="KW-0663">Pyridoxal phosphate</keyword>
<dbReference type="PANTHER" id="PTHR42885">
    <property type="entry name" value="HISTIDINOL-PHOSPHATE AMINOTRANSFERASE-RELATED"/>
    <property type="match status" value="1"/>
</dbReference>
<proteinExistence type="inferred from homology"/>
<evidence type="ECO:0000256" key="10">
    <source>
        <dbReference type="ARBA" id="ARBA00030262"/>
    </source>
</evidence>
<keyword evidence="9" id="KW-0368">Histidine biosynthesis</keyword>
<dbReference type="GO" id="GO:0030170">
    <property type="term" value="F:pyridoxal phosphate binding"/>
    <property type="evidence" value="ECO:0007669"/>
    <property type="project" value="InterPro"/>
</dbReference>
<comment type="caution">
    <text evidence="14">The sequence shown here is derived from an EMBL/GenBank/DDBJ whole genome shotgun (WGS) entry which is preliminary data.</text>
</comment>
<dbReference type="NCBIfam" id="TIGR01141">
    <property type="entry name" value="hisC"/>
    <property type="match status" value="1"/>
</dbReference>
<dbReference type="Gene3D" id="3.90.1150.10">
    <property type="entry name" value="Aspartate Aminotransferase, domain 1"/>
    <property type="match status" value="1"/>
</dbReference>
<reference evidence="14 15" key="1">
    <citation type="submission" date="2018-11" db="EMBL/GenBank/DDBJ databases">
        <title>Genome sequence of Saitozyma podzolica DSM 27192.</title>
        <authorList>
            <person name="Aliyu H."/>
            <person name="Gorte O."/>
            <person name="Ochsenreither K."/>
        </authorList>
    </citation>
    <scope>NUCLEOTIDE SEQUENCE [LARGE SCALE GENOMIC DNA]</scope>
    <source>
        <strain evidence="14 15">DSM 27192</strain>
    </source>
</reference>
<dbReference type="Gene3D" id="3.40.640.10">
    <property type="entry name" value="Type I PLP-dependent aspartate aminotransferase-like (Major domain)"/>
    <property type="match status" value="1"/>
</dbReference>
<name>A0A427YLH9_9TREE</name>
<dbReference type="EMBL" id="RSCD01000007">
    <property type="protein sequence ID" value="RSH91964.1"/>
    <property type="molecule type" value="Genomic_DNA"/>
</dbReference>
<evidence type="ECO:0000259" key="13">
    <source>
        <dbReference type="Pfam" id="PF00155"/>
    </source>
</evidence>
<comment type="similarity">
    <text evidence="3 12">Belongs to the class-II pyridoxal-phosphate-dependent aminotransferase family.</text>
</comment>
<dbReference type="PROSITE" id="PS00599">
    <property type="entry name" value="AA_TRANSFER_CLASS_2"/>
    <property type="match status" value="1"/>
</dbReference>
<evidence type="ECO:0000256" key="3">
    <source>
        <dbReference type="ARBA" id="ARBA00008392"/>
    </source>
</evidence>
<dbReference type="GO" id="GO:0000105">
    <property type="term" value="P:L-histidine biosynthetic process"/>
    <property type="evidence" value="ECO:0007669"/>
    <property type="project" value="UniProtKB-KW"/>
</dbReference>
<dbReference type="AlphaFoldDB" id="A0A427YLH9"/>
<evidence type="ECO:0000256" key="7">
    <source>
        <dbReference type="ARBA" id="ARBA00022679"/>
    </source>
</evidence>
<dbReference type="InterPro" id="IPR001917">
    <property type="entry name" value="Aminotrans_II_pyridoxalP_BS"/>
</dbReference>
<dbReference type="InterPro" id="IPR004839">
    <property type="entry name" value="Aminotransferase_I/II_large"/>
</dbReference>
<evidence type="ECO:0000256" key="12">
    <source>
        <dbReference type="RuleBase" id="RU003693"/>
    </source>
</evidence>
<evidence type="ECO:0000313" key="15">
    <source>
        <dbReference type="Proteomes" id="UP000279259"/>
    </source>
</evidence>
<dbReference type="STRING" id="1890683.A0A427YLH9"/>
<dbReference type="OrthoDB" id="2015537at2759"/>
<evidence type="ECO:0000256" key="1">
    <source>
        <dbReference type="ARBA" id="ARBA00001933"/>
    </source>
</evidence>
<comment type="pathway">
    <text evidence="2">Amino-acid biosynthesis; L-histidine biosynthesis; L-histidine from 5-phospho-alpha-D-ribose 1-diphosphate: step 7/9.</text>
</comment>
<dbReference type="GO" id="GO:0004400">
    <property type="term" value="F:histidinol-phosphate transaminase activity"/>
    <property type="evidence" value="ECO:0007669"/>
    <property type="project" value="UniProtKB-EC"/>
</dbReference>
<dbReference type="EC" id="2.6.1.9" evidence="4"/>
<comment type="catalytic activity">
    <reaction evidence="11">
        <text>L-histidinol phosphate + 2-oxoglutarate = 3-(imidazol-4-yl)-2-oxopropyl phosphate + L-glutamate</text>
        <dbReference type="Rhea" id="RHEA:23744"/>
        <dbReference type="ChEBI" id="CHEBI:16810"/>
        <dbReference type="ChEBI" id="CHEBI:29985"/>
        <dbReference type="ChEBI" id="CHEBI:57766"/>
        <dbReference type="ChEBI" id="CHEBI:57980"/>
        <dbReference type="EC" id="2.6.1.9"/>
    </reaction>
</comment>
<organism evidence="14 15">
    <name type="scientific">Saitozyma podzolica</name>
    <dbReference type="NCBI Taxonomy" id="1890683"/>
    <lineage>
        <taxon>Eukaryota</taxon>
        <taxon>Fungi</taxon>
        <taxon>Dikarya</taxon>
        <taxon>Basidiomycota</taxon>
        <taxon>Agaricomycotina</taxon>
        <taxon>Tremellomycetes</taxon>
        <taxon>Tremellales</taxon>
        <taxon>Trimorphomycetaceae</taxon>
        <taxon>Saitozyma</taxon>
    </lineage>
</organism>
<dbReference type="Pfam" id="PF00155">
    <property type="entry name" value="Aminotran_1_2"/>
    <property type="match status" value="1"/>
</dbReference>
<keyword evidence="6" id="KW-0028">Amino-acid biosynthesis</keyword>
<dbReference type="CDD" id="cd00609">
    <property type="entry name" value="AAT_like"/>
    <property type="match status" value="1"/>
</dbReference>
<dbReference type="PANTHER" id="PTHR42885:SF2">
    <property type="entry name" value="HISTIDINOL-PHOSPHATE AMINOTRANSFERASE"/>
    <property type="match status" value="1"/>
</dbReference>
<evidence type="ECO:0000256" key="8">
    <source>
        <dbReference type="ARBA" id="ARBA00022898"/>
    </source>
</evidence>
<feature type="domain" description="Aminotransferase class I/classII large" evidence="13">
    <location>
        <begin position="98"/>
        <end position="422"/>
    </location>
</feature>
<evidence type="ECO:0000256" key="2">
    <source>
        <dbReference type="ARBA" id="ARBA00005011"/>
    </source>
</evidence>
<dbReference type="SUPFAM" id="SSF53383">
    <property type="entry name" value="PLP-dependent transferases"/>
    <property type="match status" value="1"/>
</dbReference>
<keyword evidence="15" id="KW-1185">Reference proteome</keyword>
<comment type="cofactor">
    <cofactor evidence="1 12">
        <name>pyridoxal 5'-phosphate</name>
        <dbReference type="ChEBI" id="CHEBI:597326"/>
    </cofactor>
</comment>
<dbReference type="Proteomes" id="UP000279259">
    <property type="component" value="Unassembled WGS sequence"/>
</dbReference>
<keyword evidence="5" id="KW-0032">Aminotransferase</keyword>
<accession>A0A427YLH9</accession>
<evidence type="ECO:0000313" key="14">
    <source>
        <dbReference type="EMBL" id="RSH91964.1"/>
    </source>
</evidence>